<sequence length="315" mass="35064">MLRSKGTFREIIVMASPTLRKFISDPASIFRTQSAGIRHLYSLLYNAFSPSYRIRRKLAHTAIKPDTAKVPHDKGFLVVDNGDVFNCNEVIKFSLNTCKNCGPNVCSEKDYLNTGLVPYDQIGIDHPLLKFALDENILSIATEYFQAVPLLVNLGVWRSSFSPEQASGSQLFHCDNLDTTQLKVFIYATDVSINDGPLTLIDATKSSALRKKLNYKWTTKRYRVSDQEVEDTIGSSCIKTLTAPKGTMVFGDTSRCFHYGSRVTKLGKERIVAVAHYASSLALARPEAFVSGLPMAHLKNKVSNEVHRYVLAGTD</sequence>
<dbReference type="KEGG" id="kak:Kalk_15535"/>
<proteinExistence type="predicted"/>
<dbReference type="EMBL" id="CP022684">
    <property type="protein sequence ID" value="AUM13748.1"/>
    <property type="molecule type" value="Genomic_DNA"/>
</dbReference>
<name>A0A2K9LN33_9GAMM</name>
<evidence type="ECO:0000313" key="2">
    <source>
        <dbReference type="Proteomes" id="UP000235116"/>
    </source>
</evidence>
<protein>
    <recommendedName>
        <fullName evidence="3">Phytanoyl-CoA dioxygenase</fullName>
    </recommendedName>
</protein>
<keyword evidence="2" id="KW-1185">Reference proteome</keyword>
<organism evidence="1 2">
    <name type="scientific">Ketobacter alkanivorans</name>
    <dbReference type="NCBI Taxonomy" id="1917421"/>
    <lineage>
        <taxon>Bacteria</taxon>
        <taxon>Pseudomonadati</taxon>
        <taxon>Pseudomonadota</taxon>
        <taxon>Gammaproteobacteria</taxon>
        <taxon>Pseudomonadales</taxon>
        <taxon>Ketobacteraceae</taxon>
        <taxon>Ketobacter</taxon>
    </lineage>
</organism>
<evidence type="ECO:0008006" key="3">
    <source>
        <dbReference type="Google" id="ProtNLM"/>
    </source>
</evidence>
<accession>A0A2K9LN33</accession>
<dbReference type="AlphaFoldDB" id="A0A2K9LN33"/>
<dbReference type="Proteomes" id="UP000235116">
    <property type="component" value="Chromosome"/>
</dbReference>
<gene>
    <name evidence="1" type="ORF">Kalk_15535</name>
</gene>
<dbReference type="Gene3D" id="2.60.120.620">
    <property type="entry name" value="q2cbj1_9rhob like domain"/>
    <property type="match status" value="1"/>
</dbReference>
<dbReference type="SUPFAM" id="SSF51197">
    <property type="entry name" value="Clavaminate synthase-like"/>
    <property type="match status" value="1"/>
</dbReference>
<reference evidence="2" key="1">
    <citation type="submission" date="2017-08" db="EMBL/GenBank/DDBJ databases">
        <title>Direct submision.</title>
        <authorList>
            <person name="Kim S.-J."/>
            <person name="Rhee S.-K."/>
        </authorList>
    </citation>
    <scope>NUCLEOTIDE SEQUENCE [LARGE SCALE GENOMIC DNA]</scope>
    <source>
        <strain evidence="2">GI5</strain>
    </source>
</reference>
<evidence type="ECO:0000313" key="1">
    <source>
        <dbReference type="EMBL" id="AUM13748.1"/>
    </source>
</evidence>